<reference evidence="1 2" key="1">
    <citation type="journal article" date="2016" name="Nat. Commun.">
        <title>Thousands of microbial genomes shed light on interconnected biogeochemical processes in an aquifer system.</title>
        <authorList>
            <person name="Anantharaman K."/>
            <person name="Brown C.T."/>
            <person name="Hug L.A."/>
            <person name="Sharon I."/>
            <person name="Castelle C.J."/>
            <person name="Probst A.J."/>
            <person name="Thomas B.C."/>
            <person name="Singh A."/>
            <person name="Wilkins M.J."/>
            <person name="Karaoz U."/>
            <person name="Brodie E.L."/>
            <person name="Williams K.H."/>
            <person name="Hubbard S.S."/>
            <person name="Banfield J.F."/>
        </authorList>
    </citation>
    <scope>NUCLEOTIDE SEQUENCE [LARGE SCALE GENOMIC DNA]</scope>
</reference>
<evidence type="ECO:0000313" key="1">
    <source>
        <dbReference type="EMBL" id="OHA62908.1"/>
    </source>
</evidence>
<comment type="caution">
    <text evidence="1">The sequence shown here is derived from an EMBL/GenBank/DDBJ whole genome shotgun (WGS) entry which is preliminary data.</text>
</comment>
<dbReference type="EMBL" id="MHTM01000002">
    <property type="protein sequence ID" value="OHA62908.1"/>
    <property type="molecule type" value="Genomic_DNA"/>
</dbReference>
<evidence type="ECO:0000313" key="2">
    <source>
        <dbReference type="Proteomes" id="UP000177140"/>
    </source>
</evidence>
<name>A0A1G2QR41_9BACT</name>
<sequence length="187" mass="20779">MFSALFFVCFASLGADLSFSVDSDADYYQGTFEYALPATAKGHCPRRFYGKMIMEASGRIKEVSVGGESLSGFPSPKLSVPAKVTFFKVVMEGIKDGVPVFYGEATLDREVRSQALEVKSKFGYVCRVVLFPLGDRKPEEMRMMAGNNLRFYQMDLGGFFIWLAKGQTEGYRIFSIKEEGVLSSGKL</sequence>
<gene>
    <name evidence="1" type="ORF">A2556_00895</name>
</gene>
<proteinExistence type="predicted"/>
<protein>
    <submittedName>
        <fullName evidence="1">Uncharacterized protein</fullName>
    </submittedName>
</protein>
<accession>A0A1G2QR41</accession>
<organism evidence="1 2">
    <name type="scientific">Candidatus Vogelbacteria bacterium RIFOXYD2_FULL_44_9</name>
    <dbReference type="NCBI Taxonomy" id="1802441"/>
    <lineage>
        <taxon>Bacteria</taxon>
        <taxon>Candidatus Vogeliibacteriota</taxon>
    </lineage>
</organism>
<dbReference type="AlphaFoldDB" id="A0A1G2QR41"/>
<dbReference type="Proteomes" id="UP000177140">
    <property type="component" value="Unassembled WGS sequence"/>
</dbReference>